<dbReference type="Pfam" id="PF13442">
    <property type="entry name" value="Cytochrome_CBB3"/>
    <property type="match status" value="2"/>
</dbReference>
<keyword evidence="10" id="KW-0677">Repeat</keyword>
<comment type="caution">
    <text evidence="20">The sequence shown here is derived from an EMBL/GenBank/DDBJ whole genome shotgun (WGS) entry which is preliminary data.</text>
</comment>
<keyword evidence="13 17" id="KW-1133">Transmembrane helix</keyword>
<dbReference type="PANTHER" id="PTHR33751:SF13">
    <property type="entry name" value="CYTOCHROME BC1 COMPLEX CYTOCHROME C SUBUNIT"/>
    <property type="match status" value="1"/>
</dbReference>
<evidence type="ECO:0000256" key="17">
    <source>
        <dbReference type="PIRNR" id="PIRNR000007"/>
    </source>
</evidence>
<accession>A0ABW7SP09</accession>
<evidence type="ECO:0000256" key="7">
    <source>
        <dbReference type="ARBA" id="ARBA00022660"/>
    </source>
</evidence>
<reference evidence="20 21" key="1">
    <citation type="submission" date="2024-10" db="EMBL/GenBank/DDBJ databases">
        <title>The Natural Products Discovery Center: Release of the First 8490 Sequenced Strains for Exploring Actinobacteria Biosynthetic Diversity.</title>
        <authorList>
            <person name="Kalkreuter E."/>
            <person name="Kautsar S.A."/>
            <person name="Yang D."/>
            <person name="Bader C.D."/>
            <person name="Teijaro C.N."/>
            <person name="Fluegel L."/>
            <person name="Davis C.M."/>
            <person name="Simpson J.R."/>
            <person name="Lauterbach L."/>
            <person name="Steele A.D."/>
            <person name="Gui C."/>
            <person name="Meng S."/>
            <person name="Li G."/>
            <person name="Viehrig K."/>
            <person name="Ye F."/>
            <person name="Su P."/>
            <person name="Kiefer A.F."/>
            <person name="Nichols A."/>
            <person name="Cepeda A.J."/>
            <person name="Yan W."/>
            <person name="Fan B."/>
            <person name="Jiang Y."/>
            <person name="Adhikari A."/>
            <person name="Zheng C.-J."/>
            <person name="Schuster L."/>
            <person name="Cowan T.M."/>
            <person name="Smanski M.J."/>
            <person name="Chevrette M.G."/>
            <person name="De Carvalho L.P.S."/>
            <person name="Shen B."/>
        </authorList>
    </citation>
    <scope>NUCLEOTIDE SEQUENCE [LARGE SCALE GENOMIC DNA]</scope>
    <source>
        <strain evidence="20 21">NPDC021253</strain>
    </source>
</reference>
<keyword evidence="8 17" id="KW-0812">Transmembrane</keyword>
<evidence type="ECO:0000256" key="6">
    <source>
        <dbReference type="ARBA" id="ARBA00022617"/>
    </source>
</evidence>
<evidence type="ECO:0000256" key="8">
    <source>
        <dbReference type="ARBA" id="ARBA00022692"/>
    </source>
</evidence>
<evidence type="ECO:0000313" key="21">
    <source>
        <dbReference type="Proteomes" id="UP001611075"/>
    </source>
</evidence>
<evidence type="ECO:0000256" key="12">
    <source>
        <dbReference type="ARBA" id="ARBA00022982"/>
    </source>
</evidence>
<keyword evidence="5 17" id="KW-1003">Cell membrane</keyword>
<evidence type="ECO:0000256" key="13">
    <source>
        <dbReference type="ARBA" id="ARBA00022989"/>
    </source>
</evidence>
<dbReference type="InterPro" id="IPR009152">
    <property type="entry name" value="bc1_cytC-su"/>
</dbReference>
<gene>
    <name evidence="20" type="ORF">ACH4OY_22585</name>
</gene>
<evidence type="ECO:0000256" key="11">
    <source>
        <dbReference type="ARBA" id="ARBA00022967"/>
    </source>
</evidence>
<dbReference type="PROSITE" id="PS51007">
    <property type="entry name" value="CYTC"/>
    <property type="match status" value="1"/>
</dbReference>
<name>A0ABW7SP09_9ACTN</name>
<feature type="region of interest" description="Disordered" evidence="18">
    <location>
        <begin position="1"/>
        <end position="24"/>
    </location>
</feature>
<dbReference type="Gene3D" id="1.10.760.10">
    <property type="entry name" value="Cytochrome c-like domain"/>
    <property type="match status" value="2"/>
</dbReference>
<feature type="transmembrane region" description="Helical" evidence="17">
    <location>
        <begin position="32"/>
        <end position="50"/>
    </location>
</feature>
<evidence type="ECO:0000256" key="16">
    <source>
        <dbReference type="ARBA" id="ARBA00029351"/>
    </source>
</evidence>
<keyword evidence="14 17" id="KW-0408">Iron</keyword>
<organism evidence="20 21">
    <name type="scientific">Micromonospora rubida</name>
    <dbReference type="NCBI Taxonomy" id="2697657"/>
    <lineage>
        <taxon>Bacteria</taxon>
        <taxon>Bacillati</taxon>
        <taxon>Actinomycetota</taxon>
        <taxon>Actinomycetes</taxon>
        <taxon>Micromonosporales</taxon>
        <taxon>Micromonosporaceae</taxon>
        <taxon>Micromonospora</taxon>
    </lineage>
</organism>
<dbReference type="PIRSF" id="PIRSF000007">
    <property type="entry name" value="Ubiq_cycred_cyc"/>
    <property type="match status" value="1"/>
</dbReference>
<dbReference type="InterPro" id="IPR036909">
    <property type="entry name" value="Cyt_c-like_dom_sf"/>
</dbReference>
<feature type="compositionally biased region" description="Basic and acidic residues" evidence="18">
    <location>
        <begin position="1"/>
        <end position="21"/>
    </location>
</feature>
<evidence type="ECO:0000256" key="3">
    <source>
        <dbReference type="ARBA" id="ARBA00017819"/>
    </source>
</evidence>
<keyword evidence="15 17" id="KW-0472">Membrane</keyword>
<keyword evidence="11 17" id="KW-1278">Translocase</keyword>
<evidence type="ECO:0000256" key="10">
    <source>
        <dbReference type="ARBA" id="ARBA00022737"/>
    </source>
</evidence>
<proteinExistence type="predicted"/>
<dbReference type="EMBL" id="JBIRPU010000018">
    <property type="protein sequence ID" value="MFI0795438.1"/>
    <property type="molecule type" value="Genomic_DNA"/>
</dbReference>
<keyword evidence="6 17" id="KW-0349">Heme</keyword>
<evidence type="ECO:0000256" key="2">
    <source>
        <dbReference type="ARBA" id="ARBA00012951"/>
    </source>
</evidence>
<evidence type="ECO:0000256" key="14">
    <source>
        <dbReference type="ARBA" id="ARBA00023004"/>
    </source>
</evidence>
<evidence type="ECO:0000256" key="9">
    <source>
        <dbReference type="ARBA" id="ARBA00022723"/>
    </source>
</evidence>
<feature type="transmembrane region" description="Helical" evidence="17">
    <location>
        <begin position="256"/>
        <end position="275"/>
    </location>
</feature>
<comment type="subcellular location">
    <subcellularLocation>
        <location evidence="1 17">Cell membrane</location>
        <topology evidence="1 17">Multi-pass membrane protein</topology>
    </subcellularLocation>
</comment>
<keyword evidence="21" id="KW-1185">Reference proteome</keyword>
<dbReference type="EC" id="7.1.1.8" evidence="2 17"/>
<dbReference type="InterPro" id="IPR050597">
    <property type="entry name" value="Cytochrome_c_Oxidase_Subunit"/>
</dbReference>
<evidence type="ECO:0000256" key="4">
    <source>
        <dbReference type="ARBA" id="ARBA00022448"/>
    </source>
</evidence>
<evidence type="ECO:0000256" key="15">
    <source>
        <dbReference type="ARBA" id="ARBA00023136"/>
    </source>
</evidence>
<comment type="catalytic activity">
    <reaction evidence="16 17">
        <text>a quinol + 2 Fe(III)-[cytochrome c](out) = a quinone + 2 Fe(II)-[cytochrome c](out) + 2 H(+)(out)</text>
        <dbReference type="Rhea" id="RHEA:11484"/>
        <dbReference type="Rhea" id="RHEA-COMP:10350"/>
        <dbReference type="Rhea" id="RHEA-COMP:14399"/>
        <dbReference type="ChEBI" id="CHEBI:15378"/>
        <dbReference type="ChEBI" id="CHEBI:24646"/>
        <dbReference type="ChEBI" id="CHEBI:29033"/>
        <dbReference type="ChEBI" id="CHEBI:29034"/>
        <dbReference type="ChEBI" id="CHEBI:132124"/>
        <dbReference type="EC" id="7.1.1.8"/>
    </reaction>
</comment>
<feature type="domain" description="Cytochrome c" evidence="19">
    <location>
        <begin position="64"/>
        <end position="236"/>
    </location>
</feature>
<evidence type="ECO:0000259" key="19">
    <source>
        <dbReference type="PROSITE" id="PS51007"/>
    </source>
</evidence>
<keyword evidence="9 17" id="KW-0479">Metal-binding</keyword>
<evidence type="ECO:0000313" key="20">
    <source>
        <dbReference type="EMBL" id="MFI0795438.1"/>
    </source>
</evidence>
<protein>
    <recommendedName>
        <fullName evidence="3 17">Cytochrome bc1 complex cytochrome c subunit</fullName>
        <ecNumber evidence="2 17">7.1.1.8</ecNumber>
    </recommendedName>
</protein>
<dbReference type="Proteomes" id="UP001611075">
    <property type="component" value="Unassembled WGS sequence"/>
</dbReference>
<keyword evidence="4 17" id="KW-0813">Transport</keyword>
<dbReference type="InterPro" id="IPR009056">
    <property type="entry name" value="Cyt_c-like_dom"/>
</dbReference>
<evidence type="ECO:0000256" key="1">
    <source>
        <dbReference type="ARBA" id="ARBA00004651"/>
    </source>
</evidence>
<dbReference type="SUPFAM" id="SSF46626">
    <property type="entry name" value="Cytochrome c"/>
    <property type="match status" value="2"/>
</dbReference>
<comment type="subunit">
    <text evidence="17">The cytochrome bc1 complex is composed of a cytochrome b (QcrB), the Rieske iron-sulfur protein (QcrA) and a diheme cytochrome c (QcrC) subunit.</text>
</comment>
<keyword evidence="7 17" id="KW-0679">Respiratory chain</keyword>
<evidence type="ECO:0000256" key="18">
    <source>
        <dbReference type="SAM" id="MobiDB-lite"/>
    </source>
</evidence>
<dbReference type="PANTHER" id="PTHR33751">
    <property type="entry name" value="CBB3-TYPE CYTOCHROME C OXIDASE SUBUNIT FIXP"/>
    <property type="match status" value="1"/>
</dbReference>
<evidence type="ECO:0000256" key="5">
    <source>
        <dbReference type="ARBA" id="ARBA00022475"/>
    </source>
</evidence>
<sequence length="278" mass="29063">MTSDNDRRRGLLARLRGERSAGRSRGRRRLGAAFRLIAALALAGGAYTVFAPGVQAQENPPITGAAAEGKALFDVSCVSCHGRNAQGVEGRGPSLVGVGAASVEFQVGSGRMPMARQEAQAMRKPPVFTDEEVRQLGQYVQELGGGPQVPEGDLREGANLATGGELFRINCSQCHAFGGGGGALSSGKYAPSLRPATDRQIYAAMLSGPQNMPVFGDNQITPEQKADIIAYIQGTLKADQDQGGFNLGRYGPSTEGLAIFLVGIVALVFASLWIAGKS</sequence>
<keyword evidence="12 17" id="KW-0249">Electron transport</keyword>
<dbReference type="RefSeq" id="WP_396682658.1">
    <property type="nucleotide sequence ID" value="NZ_JBIRPU010000018.1"/>
</dbReference>